<dbReference type="EMBL" id="CP061799">
    <property type="protein sequence ID" value="QTA81393.1"/>
    <property type="molecule type" value="Genomic_DNA"/>
</dbReference>
<dbReference type="SUPFAM" id="SSF54913">
    <property type="entry name" value="GlnB-like"/>
    <property type="match status" value="1"/>
</dbReference>
<dbReference type="InterPro" id="IPR011322">
    <property type="entry name" value="N-reg_PII-like_a/b"/>
</dbReference>
<sequence>MYLLISVINNEEILNELLTAWLDIGVTGATIVESMDSLQLISRNIPIFAGFRALTNGGNLYNKTLFAAIEDKTILDMAAKCLETLCNNTGKSSQGVYFVIPITAFKRLGQELDPEKRQEHLEKKIGKSL</sequence>
<dbReference type="AlphaFoldDB" id="A0A975B9L3"/>
<evidence type="ECO:0000313" key="2">
    <source>
        <dbReference type="Proteomes" id="UP000663720"/>
    </source>
</evidence>
<protein>
    <submittedName>
        <fullName evidence="1">Nitrogen regulatory domain-containing protein</fullName>
    </submittedName>
</protein>
<accession>A0A975B9L3</accession>
<keyword evidence="2" id="KW-1185">Reference proteome</keyword>
<dbReference type="Proteomes" id="UP000663720">
    <property type="component" value="Chromosome"/>
</dbReference>
<dbReference type="KEGG" id="dli:dnl_37260"/>
<evidence type="ECO:0000313" key="1">
    <source>
        <dbReference type="EMBL" id="QTA81393.1"/>
    </source>
</evidence>
<organism evidence="1 2">
    <name type="scientific">Desulfonema limicola</name>
    <dbReference type="NCBI Taxonomy" id="45656"/>
    <lineage>
        <taxon>Bacteria</taxon>
        <taxon>Pseudomonadati</taxon>
        <taxon>Thermodesulfobacteriota</taxon>
        <taxon>Desulfobacteria</taxon>
        <taxon>Desulfobacterales</taxon>
        <taxon>Desulfococcaceae</taxon>
        <taxon>Desulfonema</taxon>
    </lineage>
</organism>
<name>A0A975B9L3_9BACT</name>
<proteinExistence type="predicted"/>
<gene>
    <name evidence="1" type="ORF">dnl_37260</name>
</gene>
<reference evidence="1" key="1">
    <citation type="journal article" date="2021" name="Microb. Physiol.">
        <title>Proteogenomic Insights into the Physiology of Marine, Sulfate-Reducing, Filamentous Desulfonema limicola and Desulfonema magnum.</title>
        <authorList>
            <person name="Schnaars V."/>
            <person name="Wohlbrand L."/>
            <person name="Scheve S."/>
            <person name="Hinrichs C."/>
            <person name="Reinhardt R."/>
            <person name="Rabus R."/>
        </authorList>
    </citation>
    <scope>NUCLEOTIDE SEQUENCE</scope>
    <source>
        <strain evidence="1">5ac10</strain>
    </source>
</reference>
<dbReference type="RefSeq" id="WP_207687429.1">
    <property type="nucleotide sequence ID" value="NZ_CP061799.1"/>
</dbReference>